<accession>A0A154WAR7</accession>
<dbReference type="InterPro" id="IPR035965">
    <property type="entry name" value="PAS-like_dom_sf"/>
</dbReference>
<feature type="domain" description="Histidine kinase" evidence="7">
    <location>
        <begin position="172"/>
        <end position="391"/>
    </location>
</feature>
<keyword evidence="3" id="KW-0597">Phosphoprotein</keyword>
<dbReference type="InterPro" id="IPR003594">
    <property type="entry name" value="HATPase_dom"/>
</dbReference>
<feature type="domain" description="PAC" evidence="8">
    <location>
        <begin position="101"/>
        <end position="154"/>
    </location>
</feature>
<feature type="compositionally biased region" description="Polar residues" evidence="6">
    <location>
        <begin position="7"/>
        <end position="18"/>
    </location>
</feature>
<sequence length="393" mass="42931">MRRVTSSDRSAPSESNPKATEALRPIDADYQSIFENANVGLYRSALDGRLVRANPALAILNGYASEAEMLEDLRHNGNEWYVDPGRRAEFHRLMAQQQSVRDFVSQVYRMKSRERIWVSEKAWTVRGPDGQTLFYEGVVEDITDRVKADAELAAARIAAEAASEAKSTFLAVMSHELRSPLNAIIGFSEIIANRIYGPDDPRYFDYAEDIHASGTQLLSLIEDILDMSKIGAGHMQLRETTVSVPNLATSVLRLFAANASKAQLALTMQFPDHYPVLRGDPVRLKQVLTNLVANAVKFTPPGGSVMVGGDQTADAVRFWVADTGPGMTPEECARAVEPFVQVHDSMTVHMGGTGLGLPISRDLIALHDGTLTLDSAKGAGTRVIVALPRGRVV</sequence>
<evidence type="ECO:0000256" key="1">
    <source>
        <dbReference type="ARBA" id="ARBA00000085"/>
    </source>
</evidence>
<keyword evidence="4" id="KW-0808">Transferase</keyword>
<evidence type="ECO:0000256" key="6">
    <source>
        <dbReference type="SAM" id="MobiDB-lite"/>
    </source>
</evidence>
<keyword evidence="10" id="KW-1185">Reference proteome</keyword>
<dbReference type="STRING" id="580166.AUP43_18300"/>
<dbReference type="InterPro" id="IPR036097">
    <property type="entry name" value="HisK_dim/P_sf"/>
</dbReference>
<dbReference type="InterPro" id="IPR004358">
    <property type="entry name" value="Sig_transdc_His_kin-like_C"/>
</dbReference>
<feature type="region of interest" description="Disordered" evidence="6">
    <location>
        <begin position="1"/>
        <end position="22"/>
    </location>
</feature>
<comment type="caution">
    <text evidence="9">The sequence shown here is derived from an EMBL/GenBank/DDBJ whole genome shotgun (WGS) entry which is preliminary data.</text>
</comment>
<dbReference type="Gene3D" id="1.10.287.130">
    <property type="match status" value="1"/>
</dbReference>
<dbReference type="Proteomes" id="UP000076400">
    <property type="component" value="Unassembled WGS sequence"/>
</dbReference>
<evidence type="ECO:0000259" key="7">
    <source>
        <dbReference type="PROSITE" id="PS50109"/>
    </source>
</evidence>
<dbReference type="PANTHER" id="PTHR43047">
    <property type="entry name" value="TWO-COMPONENT HISTIDINE PROTEIN KINASE"/>
    <property type="match status" value="1"/>
</dbReference>
<dbReference type="GO" id="GO:0000155">
    <property type="term" value="F:phosphorelay sensor kinase activity"/>
    <property type="evidence" value="ECO:0007669"/>
    <property type="project" value="InterPro"/>
</dbReference>
<name>A0A154WAR7_9PROT</name>
<dbReference type="EMBL" id="LPXN01000085">
    <property type="protein sequence ID" value="KZD10586.1"/>
    <property type="molecule type" value="Genomic_DNA"/>
</dbReference>
<dbReference type="PRINTS" id="PR00344">
    <property type="entry name" value="BCTRLSENSOR"/>
</dbReference>
<dbReference type="FunFam" id="3.30.565.10:FF:000006">
    <property type="entry name" value="Sensor histidine kinase WalK"/>
    <property type="match status" value="1"/>
</dbReference>
<dbReference type="Gene3D" id="3.30.450.20">
    <property type="entry name" value="PAS domain"/>
    <property type="match status" value="1"/>
</dbReference>
<dbReference type="NCBIfam" id="TIGR00229">
    <property type="entry name" value="sensory_box"/>
    <property type="match status" value="1"/>
</dbReference>
<proteinExistence type="predicted"/>
<dbReference type="InterPro" id="IPR005467">
    <property type="entry name" value="His_kinase_dom"/>
</dbReference>
<dbReference type="SUPFAM" id="SSF47384">
    <property type="entry name" value="Homodimeric domain of signal transducing histidine kinase"/>
    <property type="match status" value="1"/>
</dbReference>
<dbReference type="EC" id="2.7.13.3" evidence="2"/>
<keyword evidence="5 9" id="KW-0418">Kinase</keyword>
<dbReference type="InterPro" id="IPR000014">
    <property type="entry name" value="PAS"/>
</dbReference>
<dbReference type="SUPFAM" id="SSF55785">
    <property type="entry name" value="PYP-like sensor domain (PAS domain)"/>
    <property type="match status" value="1"/>
</dbReference>
<organism evidence="9 10">
    <name type="scientific">Oceanibaculum pacificum</name>
    <dbReference type="NCBI Taxonomy" id="580166"/>
    <lineage>
        <taxon>Bacteria</taxon>
        <taxon>Pseudomonadati</taxon>
        <taxon>Pseudomonadota</taxon>
        <taxon>Alphaproteobacteria</taxon>
        <taxon>Rhodospirillales</taxon>
        <taxon>Oceanibaculaceae</taxon>
        <taxon>Oceanibaculum</taxon>
    </lineage>
</organism>
<evidence type="ECO:0000256" key="5">
    <source>
        <dbReference type="ARBA" id="ARBA00022777"/>
    </source>
</evidence>
<dbReference type="Pfam" id="PF00512">
    <property type="entry name" value="HisKA"/>
    <property type="match status" value="1"/>
</dbReference>
<protein>
    <recommendedName>
        <fullName evidence="2">histidine kinase</fullName>
        <ecNumber evidence="2">2.7.13.3</ecNumber>
    </recommendedName>
</protein>
<gene>
    <name evidence="9" type="ORF">AUP43_18300</name>
</gene>
<evidence type="ECO:0000313" key="9">
    <source>
        <dbReference type="EMBL" id="KZD10586.1"/>
    </source>
</evidence>
<evidence type="ECO:0000256" key="4">
    <source>
        <dbReference type="ARBA" id="ARBA00022679"/>
    </source>
</evidence>
<dbReference type="AlphaFoldDB" id="A0A154WAR7"/>
<dbReference type="InterPro" id="IPR000700">
    <property type="entry name" value="PAS-assoc_C"/>
</dbReference>
<dbReference type="SUPFAM" id="SSF55874">
    <property type="entry name" value="ATPase domain of HSP90 chaperone/DNA topoisomerase II/histidine kinase"/>
    <property type="match status" value="1"/>
</dbReference>
<comment type="catalytic activity">
    <reaction evidence="1">
        <text>ATP + protein L-histidine = ADP + protein N-phospho-L-histidine.</text>
        <dbReference type="EC" id="2.7.13.3"/>
    </reaction>
</comment>
<reference evidence="9 10" key="1">
    <citation type="submission" date="2015-12" db="EMBL/GenBank/DDBJ databases">
        <title>Genome sequence of Oceanibaculum pacificum MCCC 1A02656.</title>
        <authorList>
            <person name="Lu L."/>
            <person name="Lai Q."/>
            <person name="Shao Z."/>
            <person name="Qian P."/>
        </authorList>
    </citation>
    <scope>NUCLEOTIDE SEQUENCE [LARGE SCALE GENOMIC DNA]</scope>
    <source>
        <strain evidence="9 10">MCCC 1A02656</strain>
    </source>
</reference>
<dbReference type="Gene3D" id="3.30.565.10">
    <property type="entry name" value="Histidine kinase-like ATPase, C-terminal domain"/>
    <property type="match status" value="1"/>
</dbReference>
<dbReference type="PROSITE" id="PS50109">
    <property type="entry name" value="HIS_KIN"/>
    <property type="match status" value="1"/>
</dbReference>
<evidence type="ECO:0000259" key="8">
    <source>
        <dbReference type="PROSITE" id="PS50113"/>
    </source>
</evidence>
<evidence type="ECO:0000256" key="2">
    <source>
        <dbReference type="ARBA" id="ARBA00012438"/>
    </source>
</evidence>
<dbReference type="InterPro" id="IPR003661">
    <property type="entry name" value="HisK_dim/P_dom"/>
</dbReference>
<dbReference type="Pfam" id="PF02518">
    <property type="entry name" value="HATPase_c"/>
    <property type="match status" value="1"/>
</dbReference>
<evidence type="ECO:0000256" key="3">
    <source>
        <dbReference type="ARBA" id="ARBA00022553"/>
    </source>
</evidence>
<evidence type="ECO:0000313" key="10">
    <source>
        <dbReference type="Proteomes" id="UP000076400"/>
    </source>
</evidence>
<dbReference type="PROSITE" id="PS50113">
    <property type="entry name" value="PAC"/>
    <property type="match status" value="1"/>
</dbReference>
<dbReference type="InterPro" id="IPR036890">
    <property type="entry name" value="HATPase_C_sf"/>
</dbReference>
<dbReference type="SMART" id="SM00388">
    <property type="entry name" value="HisKA"/>
    <property type="match status" value="1"/>
</dbReference>
<dbReference type="CDD" id="cd00082">
    <property type="entry name" value="HisKA"/>
    <property type="match status" value="1"/>
</dbReference>
<dbReference type="SMART" id="SM00387">
    <property type="entry name" value="HATPase_c"/>
    <property type="match status" value="1"/>
</dbReference>